<sequence>SFLSRLQIWANLVDPVCLLASDAEIQKAHALLGSGEKLDEKDGHALTLSLSSVHADSGAALPLIFRPPGGCQLISTLHCQARSVLAGNEAYSSYLYKHVAVTQWTLRVKRNVSFQFLLQSYSAGFNYANRNSSSEQQGGKMSLKQLLLIAGTVSYVTCAGALPQIFITRLGVRSASVQTFFKTALPVPLSAVLAFFNVFTVRSEESEAGIRVFNSSGNPVGLSKAAGEKAVRETALSRATLFGTTAAVPNVMVLLLQRTRLLQRNPLLATPLRHASTALVLALMIPVSFSLFPQLGTVRFIILVCCNVFIVMNSADTDLVLQIKKENVEEELQAAADNGQLYYHRGL</sequence>
<reference evidence="1" key="1">
    <citation type="submission" date="2022-04" db="EMBL/GenBank/DDBJ databases">
        <title>Jade perch genome.</title>
        <authorList>
            <person name="Chao B."/>
        </authorList>
    </citation>
    <scope>NUCLEOTIDE SEQUENCE</scope>
    <source>
        <strain evidence="1">CB-2022</strain>
    </source>
</reference>
<dbReference type="Proteomes" id="UP000831701">
    <property type="component" value="Chromosome 14"/>
</dbReference>
<feature type="non-terminal residue" evidence="1">
    <location>
        <position position="1"/>
    </location>
</feature>
<evidence type="ECO:0000313" key="1">
    <source>
        <dbReference type="EMBL" id="KAI3362982.1"/>
    </source>
</evidence>
<dbReference type="EMBL" id="CM041544">
    <property type="protein sequence ID" value="KAI3362982.1"/>
    <property type="molecule type" value="Genomic_DNA"/>
</dbReference>
<gene>
    <name evidence="1" type="ORF">L3Q82_011664</name>
</gene>
<organism evidence="1 2">
    <name type="scientific">Scortum barcoo</name>
    <name type="common">barcoo grunter</name>
    <dbReference type="NCBI Taxonomy" id="214431"/>
    <lineage>
        <taxon>Eukaryota</taxon>
        <taxon>Metazoa</taxon>
        <taxon>Chordata</taxon>
        <taxon>Craniata</taxon>
        <taxon>Vertebrata</taxon>
        <taxon>Euteleostomi</taxon>
        <taxon>Actinopterygii</taxon>
        <taxon>Neopterygii</taxon>
        <taxon>Teleostei</taxon>
        <taxon>Neoteleostei</taxon>
        <taxon>Acanthomorphata</taxon>
        <taxon>Eupercaria</taxon>
        <taxon>Centrarchiformes</taxon>
        <taxon>Terapontoidei</taxon>
        <taxon>Terapontidae</taxon>
        <taxon>Scortum</taxon>
    </lineage>
</organism>
<accession>A0ACB8W4N3</accession>
<protein>
    <submittedName>
        <fullName evidence="1">Uncharacterized protein</fullName>
    </submittedName>
</protein>
<evidence type="ECO:0000313" key="2">
    <source>
        <dbReference type="Proteomes" id="UP000831701"/>
    </source>
</evidence>
<keyword evidence="2" id="KW-1185">Reference proteome</keyword>
<proteinExistence type="predicted"/>
<name>A0ACB8W4N3_9TELE</name>
<comment type="caution">
    <text evidence="1">The sequence shown here is derived from an EMBL/GenBank/DDBJ whole genome shotgun (WGS) entry which is preliminary data.</text>
</comment>